<dbReference type="PANTHER" id="PTHR33529:SF8">
    <property type="entry name" value="PERMEASE, YJGP_YJGQ FAMILY"/>
    <property type="match status" value="1"/>
</dbReference>
<comment type="subcellular location">
    <subcellularLocation>
        <location evidence="1">Cell membrane</location>
        <topology evidence="1">Multi-pass membrane protein</topology>
    </subcellularLocation>
</comment>
<gene>
    <name evidence="7" type="ORF">C900_03680</name>
</gene>
<evidence type="ECO:0000256" key="4">
    <source>
        <dbReference type="ARBA" id="ARBA00022989"/>
    </source>
</evidence>
<dbReference type="PATRIC" id="fig|1237149.3.peg.3442"/>
<comment type="caution">
    <text evidence="7">The sequence shown here is derived from an EMBL/GenBank/DDBJ whole genome shotgun (WGS) entry which is preliminary data.</text>
</comment>
<feature type="transmembrane region" description="Helical" evidence="6">
    <location>
        <begin position="9"/>
        <end position="29"/>
    </location>
</feature>
<name>L8JNI7_9BACT</name>
<evidence type="ECO:0000313" key="7">
    <source>
        <dbReference type="EMBL" id="ELR70521.1"/>
    </source>
</evidence>
<evidence type="ECO:0000256" key="2">
    <source>
        <dbReference type="ARBA" id="ARBA00022475"/>
    </source>
</evidence>
<dbReference type="Pfam" id="PF03739">
    <property type="entry name" value="LptF_LptG"/>
    <property type="match status" value="1"/>
</dbReference>
<organism evidence="7 8">
    <name type="scientific">Fulvivirga imtechensis AK7</name>
    <dbReference type="NCBI Taxonomy" id="1237149"/>
    <lineage>
        <taxon>Bacteria</taxon>
        <taxon>Pseudomonadati</taxon>
        <taxon>Bacteroidota</taxon>
        <taxon>Cytophagia</taxon>
        <taxon>Cytophagales</taxon>
        <taxon>Fulvivirgaceae</taxon>
        <taxon>Fulvivirga</taxon>
    </lineage>
</organism>
<keyword evidence="4 6" id="KW-1133">Transmembrane helix</keyword>
<dbReference type="STRING" id="1237149.C900_03680"/>
<dbReference type="InterPro" id="IPR005495">
    <property type="entry name" value="LptG/LptF_permease"/>
</dbReference>
<keyword evidence="5 6" id="KW-0472">Membrane</keyword>
<keyword evidence="8" id="KW-1185">Reference proteome</keyword>
<dbReference type="EMBL" id="AMZN01000052">
    <property type="protein sequence ID" value="ELR70521.1"/>
    <property type="molecule type" value="Genomic_DNA"/>
</dbReference>
<dbReference type="eggNOG" id="COG0795">
    <property type="taxonomic scope" value="Bacteria"/>
</dbReference>
<evidence type="ECO:0000256" key="6">
    <source>
        <dbReference type="SAM" id="Phobius"/>
    </source>
</evidence>
<dbReference type="PANTHER" id="PTHR33529">
    <property type="entry name" value="SLR0882 PROTEIN-RELATED"/>
    <property type="match status" value="1"/>
</dbReference>
<dbReference type="Proteomes" id="UP000011135">
    <property type="component" value="Unassembled WGS sequence"/>
</dbReference>
<feature type="transmembrane region" description="Helical" evidence="6">
    <location>
        <begin position="331"/>
        <end position="352"/>
    </location>
</feature>
<sequence>MDRYILKQFLGAFVFTVFIIVAVIVVIHYSDNADDFAEANLSAKEVAGYYLDYIPWIANYISPLTMFIATVFVTSKLAGRTEIIAILSSGISFKRMLVPYMTGAVVIAIGSLVLTGWVIPQSNKDRVAFEVKYLKSPYKFDKRNYHSQLAPDVYFYLTEYNNQEHKGQYFTLEKVRGTELVEKLTAQQILWDAEKKKWSLSNWKLHHLEGYSEKIEKGIAMDTALAIHPSEFENDYKRYDAMTIPELEAHITKLHIRGATNVAEYEIEKYIRFTSPFAMLILTFLGVIVSSRKHRGGVGFQLALGFFLAFFYIVVFTFTKTIAQVDGFDPAFMVWIPNLIFAGVSVLMYRVLSR</sequence>
<feature type="transmembrane region" description="Helical" evidence="6">
    <location>
        <begin position="53"/>
        <end position="75"/>
    </location>
</feature>
<feature type="transmembrane region" description="Helical" evidence="6">
    <location>
        <begin position="270"/>
        <end position="290"/>
    </location>
</feature>
<accession>L8JNI7</accession>
<protein>
    <submittedName>
        <fullName evidence="7">Membrane protein, putative</fullName>
    </submittedName>
</protein>
<keyword evidence="3 6" id="KW-0812">Transmembrane</keyword>
<evidence type="ECO:0000256" key="5">
    <source>
        <dbReference type="ARBA" id="ARBA00023136"/>
    </source>
</evidence>
<dbReference type="GO" id="GO:0043190">
    <property type="term" value="C:ATP-binding cassette (ABC) transporter complex"/>
    <property type="evidence" value="ECO:0007669"/>
    <property type="project" value="TreeGrafter"/>
</dbReference>
<dbReference type="GO" id="GO:0015920">
    <property type="term" value="P:lipopolysaccharide transport"/>
    <property type="evidence" value="ECO:0007669"/>
    <property type="project" value="TreeGrafter"/>
</dbReference>
<feature type="transmembrane region" description="Helical" evidence="6">
    <location>
        <begin position="96"/>
        <end position="119"/>
    </location>
</feature>
<proteinExistence type="predicted"/>
<evidence type="ECO:0000313" key="8">
    <source>
        <dbReference type="Proteomes" id="UP000011135"/>
    </source>
</evidence>
<feature type="transmembrane region" description="Helical" evidence="6">
    <location>
        <begin position="302"/>
        <end position="319"/>
    </location>
</feature>
<reference evidence="7 8" key="1">
    <citation type="submission" date="2012-12" db="EMBL/GenBank/DDBJ databases">
        <title>Genome assembly of Fulvivirga imtechensis AK7.</title>
        <authorList>
            <person name="Nupur N."/>
            <person name="Khatri I."/>
            <person name="Kumar R."/>
            <person name="Subramanian S."/>
            <person name="Pinnaka A."/>
        </authorList>
    </citation>
    <scope>NUCLEOTIDE SEQUENCE [LARGE SCALE GENOMIC DNA]</scope>
    <source>
        <strain evidence="7 8">AK7</strain>
    </source>
</reference>
<evidence type="ECO:0000256" key="1">
    <source>
        <dbReference type="ARBA" id="ARBA00004651"/>
    </source>
</evidence>
<dbReference type="AlphaFoldDB" id="L8JNI7"/>
<keyword evidence="2" id="KW-1003">Cell membrane</keyword>
<evidence type="ECO:0000256" key="3">
    <source>
        <dbReference type="ARBA" id="ARBA00022692"/>
    </source>
</evidence>